<name>A0AAE8XEK8_9CAUD</name>
<dbReference type="EMBL" id="MZ666938">
    <property type="protein sequence ID" value="UAJ16922.1"/>
    <property type="molecule type" value="Genomic_DNA"/>
</dbReference>
<keyword evidence="1" id="KW-0812">Transmembrane</keyword>
<protein>
    <submittedName>
        <fullName evidence="2">Uncharacterized protein</fullName>
    </submittedName>
</protein>
<keyword evidence="1" id="KW-1133">Transmembrane helix</keyword>
<proteinExistence type="predicted"/>
<keyword evidence="3" id="KW-1185">Reference proteome</keyword>
<evidence type="ECO:0000256" key="1">
    <source>
        <dbReference type="SAM" id="Phobius"/>
    </source>
</evidence>
<keyword evidence="1" id="KW-0472">Membrane</keyword>
<sequence length="33" mass="3680">MAVYAVATLVVLAVFCLGLYVAKKERQEKNTHN</sequence>
<feature type="transmembrane region" description="Helical" evidence="1">
    <location>
        <begin position="6"/>
        <end position="22"/>
    </location>
</feature>
<dbReference type="Proteomes" id="UP000827424">
    <property type="component" value="Segment"/>
</dbReference>
<evidence type="ECO:0000313" key="2">
    <source>
        <dbReference type="EMBL" id="UAJ16922.1"/>
    </source>
</evidence>
<evidence type="ECO:0000313" key="3">
    <source>
        <dbReference type="Proteomes" id="UP000827424"/>
    </source>
</evidence>
<gene>
    <name evidence="2" type="ORF">CPT_ProddE_042</name>
</gene>
<organism evidence="2 3">
    <name type="scientific">Desulfovibrio phage ProddE</name>
    <dbReference type="NCBI Taxonomy" id="2866661"/>
    <lineage>
        <taxon>Viruses</taxon>
        <taxon>Duplodnaviria</taxon>
        <taxon>Heunggongvirae</taxon>
        <taxon>Uroviricota</taxon>
        <taxon>Caudoviricetes</taxon>
        <taxon>Autographivirales</taxon>
        <taxon>Autographivirales incertae sedis</taxon>
        <taxon>Proddevirus</taxon>
        <taxon>Proddevirus proddE</taxon>
    </lineage>
</organism>
<accession>A0AAE8XEK8</accession>
<reference evidence="2" key="1">
    <citation type="submission" date="2021-07" db="EMBL/GenBank/DDBJ databases">
        <title>A sheep in wolf's clothing: the temperate origins of bacteriophage T7.</title>
        <authorList>
            <person name="Boeckman J.X."/>
            <person name="Korn A."/>
            <person name="Yao G."/>
            <person name="Ravindran A."/>
            <person name="Gonzalez C."/>
            <person name="Gill J."/>
        </authorList>
    </citation>
    <scope>NUCLEOTIDE SEQUENCE</scope>
</reference>